<accession>A0ABD2X007</accession>
<dbReference type="EMBL" id="JBJJXI010000059">
    <property type="protein sequence ID" value="KAL3398731.1"/>
    <property type="molecule type" value="Genomic_DNA"/>
</dbReference>
<proteinExistence type="predicted"/>
<evidence type="ECO:0000313" key="2">
    <source>
        <dbReference type="Proteomes" id="UP001627154"/>
    </source>
</evidence>
<sequence length="80" mass="9490">MQARARELYESFKPHYRSQMKPHNRSRLGEYTCICSTTRKDSCERARGTSWQIAGRERKKSSFSQFSRVQREPRGSVVIY</sequence>
<reference evidence="1 2" key="1">
    <citation type="journal article" date="2024" name="bioRxiv">
        <title>A reference genome for Trichogramma kaykai: A tiny desert-dwelling parasitoid wasp with competing sex-ratio distorters.</title>
        <authorList>
            <person name="Culotta J."/>
            <person name="Lindsey A.R."/>
        </authorList>
    </citation>
    <scope>NUCLEOTIDE SEQUENCE [LARGE SCALE GENOMIC DNA]</scope>
    <source>
        <strain evidence="1 2">KSX58</strain>
    </source>
</reference>
<gene>
    <name evidence="1" type="ORF">TKK_007856</name>
</gene>
<protein>
    <submittedName>
        <fullName evidence="1">Uncharacterized protein</fullName>
    </submittedName>
</protein>
<name>A0ABD2X007_9HYME</name>
<organism evidence="1 2">
    <name type="scientific">Trichogramma kaykai</name>
    <dbReference type="NCBI Taxonomy" id="54128"/>
    <lineage>
        <taxon>Eukaryota</taxon>
        <taxon>Metazoa</taxon>
        <taxon>Ecdysozoa</taxon>
        <taxon>Arthropoda</taxon>
        <taxon>Hexapoda</taxon>
        <taxon>Insecta</taxon>
        <taxon>Pterygota</taxon>
        <taxon>Neoptera</taxon>
        <taxon>Endopterygota</taxon>
        <taxon>Hymenoptera</taxon>
        <taxon>Apocrita</taxon>
        <taxon>Proctotrupomorpha</taxon>
        <taxon>Chalcidoidea</taxon>
        <taxon>Trichogrammatidae</taxon>
        <taxon>Trichogramma</taxon>
    </lineage>
</organism>
<comment type="caution">
    <text evidence="1">The sequence shown here is derived from an EMBL/GenBank/DDBJ whole genome shotgun (WGS) entry which is preliminary data.</text>
</comment>
<dbReference type="AlphaFoldDB" id="A0ABD2X007"/>
<keyword evidence="2" id="KW-1185">Reference proteome</keyword>
<dbReference type="Proteomes" id="UP001627154">
    <property type="component" value="Unassembled WGS sequence"/>
</dbReference>
<evidence type="ECO:0000313" key="1">
    <source>
        <dbReference type="EMBL" id="KAL3398731.1"/>
    </source>
</evidence>